<name>A0A8J3WUP0_9ACTN</name>
<comment type="caution">
    <text evidence="3">The sequence shown here is derived from an EMBL/GenBank/DDBJ whole genome shotgun (WGS) entry which is preliminary data.</text>
</comment>
<keyword evidence="4" id="KW-1185">Reference proteome</keyword>
<feature type="compositionally biased region" description="Basic and acidic residues" evidence="1">
    <location>
        <begin position="235"/>
        <end position="244"/>
    </location>
</feature>
<dbReference type="RefSeq" id="WP_377237442.1">
    <property type="nucleotide sequence ID" value="NZ_JBHLZT010000016.1"/>
</dbReference>
<accession>A0A8J3WUP0</accession>
<feature type="transmembrane region" description="Helical" evidence="2">
    <location>
        <begin position="406"/>
        <end position="426"/>
    </location>
</feature>
<evidence type="ECO:0000256" key="1">
    <source>
        <dbReference type="SAM" id="MobiDB-lite"/>
    </source>
</evidence>
<feature type="transmembrane region" description="Helical" evidence="2">
    <location>
        <begin position="345"/>
        <end position="362"/>
    </location>
</feature>
<keyword evidence="2" id="KW-0472">Membrane</keyword>
<gene>
    <name evidence="3" type="ORF">Pta02_49140</name>
</gene>
<evidence type="ECO:0000313" key="4">
    <source>
        <dbReference type="Proteomes" id="UP000634476"/>
    </source>
</evidence>
<evidence type="ECO:0000313" key="3">
    <source>
        <dbReference type="EMBL" id="GII02906.1"/>
    </source>
</evidence>
<dbReference type="AlphaFoldDB" id="A0A8J3WUP0"/>
<feature type="compositionally biased region" description="Low complexity" evidence="1">
    <location>
        <begin position="184"/>
        <end position="202"/>
    </location>
</feature>
<keyword evidence="2" id="KW-0812">Transmembrane</keyword>
<dbReference type="Proteomes" id="UP000634476">
    <property type="component" value="Unassembled WGS sequence"/>
</dbReference>
<keyword evidence="2" id="KW-1133">Transmembrane helix</keyword>
<feature type="region of interest" description="Disordered" evidence="1">
    <location>
        <begin position="80"/>
        <end position="299"/>
    </location>
</feature>
<proteinExistence type="predicted"/>
<evidence type="ECO:0000256" key="2">
    <source>
        <dbReference type="SAM" id="Phobius"/>
    </source>
</evidence>
<organism evidence="3 4">
    <name type="scientific">Planobispora takensis</name>
    <dbReference type="NCBI Taxonomy" id="1367882"/>
    <lineage>
        <taxon>Bacteria</taxon>
        <taxon>Bacillati</taxon>
        <taxon>Actinomycetota</taxon>
        <taxon>Actinomycetes</taxon>
        <taxon>Streptosporangiales</taxon>
        <taxon>Streptosporangiaceae</taxon>
        <taxon>Planobispora</taxon>
    </lineage>
</organism>
<feature type="compositionally biased region" description="Low complexity" evidence="1">
    <location>
        <begin position="125"/>
        <end position="150"/>
    </location>
</feature>
<feature type="transmembrane region" description="Helical" evidence="2">
    <location>
        <begin position="374"/>
        <end position="394"/>
    </location>
</feature>
<reference evidence="3" key="1">
    <citation type="submission" date="2021-01" db="EMBL/GenBank/DDBJ databases">
        <title>Whole genome shotgun sequence of Planobispora takensis NBRC 109077.</title>
        <authorList>
            <person name="Komaki H."/>
            <person name="Tamura T."/>
        </authorList>
    </citation>
    <scope>NUCLEOTIDE SEQUENCE</scope>
    <source>
        <strain evidence="3">NBRC 109077</strain>
    </source>
</reference>
<dbReference type="EMBL" id="BOOK01000035">
    <property type="protein sequence ID" value="GII02906.1"/>
    <property type="molecule type" value="Genomic_DNA"/>
</dbReference>
<sequence>MIERADQLVLEYVSRAADAAHGVLRPDQRIDFVNRLRARINAERGDSESPAVTAKVLAVFGDPVVLVEREVRRLEGEAVRAGTAPVTGRSAAGSPIAPAEPVVRPVTGSAPSVPGAVTGPLTSVPGAATGPATSAPGHAEPVVRPVRDTGGPPGPGGFTDPDDAAEAVTRELPPVRAAPAGTRSASAGTARPPGSAASGAAPSGPPVLPGAPRSPRVLPVGSGYPRPVPPGVARSTEEARKTLAGERSGARSGRRRRRGARVPGGVAATLGEQDLPGGRKPPARRTPADGESPWGPRRLGGVRGGWDASGLSAHPRELAGMTMLALAGLLVLADLLLGLSFEPVVIFQVPFIVWAAGAMIVLSCSGWEVGDKVLGAAAPVLAYSIGGVVAALIRTGGEFGKMVGDFFTVSGPMFVFGTAAGVFWLIRRLIRPPAPFTGGIR</sequence>
<protein>
    <submittedName>
        <fullName evidence="3">Uncharacterized protein</fullName>
    </submittedName>
</protein>